<dbReference type="CDD" id="cd04301">
    <property type="entry name" value="NAT_SF"/>
    <property type="match status" value="1"/>
</dbReference>
<dbReference type="OrthoDB" id="4549080at2"/>
<dbReference type="InterPro" id="IPR045039">
    <property type="entry name" value="NSI-like"/>
</dbReference>
<evidence type="ECO:0000256" key="1">
    <source>
        <dbReference type="ARBA" id="ARBA00022679"/>
    </source>
</evidence>
<keyword evidence="1 4" id="KW-0808">Transferase</keyword>
<dbReference type="SUPFAM" id="SSF55729">
    <property type="entry name" value="Acyl-CoA N-acyltransferases (Nat)"/>
    <property type="match status" value="1"/>
</dbReference>
<organism evidence="4 5">
    <name type="scientific">Arthrobacter echini</name>
    <dbReference type="NCBI Taxonomy" id="1529066"/>
    <lineage>
        <taxon>Bacteria</taxon>
        <taxon>Bacillati</taxon>
        <taxon>Actinomycetota</taxon>
        <taxon>Actinomycetes</taxon>
        <taxon>Micrococcales</taxon>
        <taxon>Micrococcaceae</taxon>
        <taxon>Arthrobacter</taxon>
    </lineage>
</organism>
<dbReference type="GO" id="GO:0005737">
    <property type="term" value="C:cytoplasm"/>
    <property type="evidence" value="ECO:0007669"/>
    <property type="project" value="TreeGrafter"/>
</dbReference>
<dbReference type="AlphaFoldDB" id="A0A5D0XTD3"/>
<dbReference type="PANTHER" id="PTHR43626:SF4">
    <property type="entry name" value="GCN5-RELATED N-ACETYLTRANSFERASE 2, CHLOROPLASTIC"/>
    <property type="match status" value="1"/>
</dbReference>
<keyword evidence="5" id="KW-1185">Reference proteome</keyword>
<evidence type="ECO:0000313" key="5">
    <source>
        <dbReference type="Proteomes" id="UP000323410"/>
    </source>
</evidence>
<dbReference type="EMBL" id="VSLD01000001">
    <property type="protein sequence ID" value="TYC99945.1"/>
    <property type="molecule type" value="Genomic_DNA"/>
</dbReference>
<sequence length="140" mass="15449">MELTEGALPRQAEALALYDAVGWTVYTRDPDRLQRSLAGSHLVLTVRDDDGSLLGLARTVSDDESICYLQDILVHPDARRRGVGRALVLHVQQRYRHCMFIALSTDAGTTPDAALSHPFYRSLGFSAHPELGLAAFGYRP</sequence>
<comment type="caution">
    <text evidence="4">The sequence shown here is derived from an EMBL/GenBank/DDBJ whole genome shotgun (WGS) entry which is preliminary data.</text>
</comment>
<keyword evidence="2" id="KW-0012">Acyltransferase</keyword>
<proteinExistence type="predicted"/>
<dbReference type="Proteomes" id="UP000323410">
    <property type="component" value="Unassembled WGS sequence"/>
</dbReference>
<reference evidence="4 5" key="1">
    <citation type="submission" date="2019-08" db="EMBL/GenBank/DDBJ databases">
        <title>Genone of Arthrobacter echini P9.</title>
        <authorList>
            <person name="Bowman J.P."/>
        </authorList>
    </citation>
    <scope>NUCLEOTIDE SEQUENCE [LARGE SCALE GENOMIC DNA]</scope>
    <source>
        <strain evidence="4 5">P9</strain>
    </source>
</reference>
<dbReference type="RefSeq" id="WP_148599265.1">
    <property type="nucleotide sequence ID" value="NZ_VSLD01000001.1"/>
</dbReference>
<dbReference type="InterPro" id="IPR000182">
    <property type="entry name" value="GNAT_dom"/>
</dbReference>
<evidence type="ECO:0000313" key="4">
    <source>
        <dbReference type="EMBL" id="TYC99945.1"/>
    </source>
</evidence>
<dbReference type="PROSITE" id="PS51186">
    <property type="entry name" value="GNAT"/>
    <property type="match status" value="1"/>
</dbReference>
<dbReference type="Pfam" id="PF00583">
    <property type="entry name" value="Acetyltransf_1"/>
    <property type="match status" value="1"/>
</dbReference>
<evidence type="ECO:0000256" key="2">
    <source>
        <dbReference type="ARBA" id="ARBA00023315"/>
    </source>
</evidence>
<accession>A0A5D0XTD3</accession>
<dbReference type="PANTHER" id="PTHR43626">
    <property type="entry name" value="ACYL-COA N-ACYLTRANSFERASE"/>
    <property type="match status" value="1"/>
</dbReference>
<protein>
    <submittedName>
        <fullName evidence="4">GNAT family N-acetyltransferase</fullName>
    </submittedName>
</protein>
<dbReference type="Gene3D" id="3.40.630.30">
    <property type="match status" value="1"/>
</dbReference>
<dbReference type="InterPro" id="IPR016181">
    <property type="entry name" value="Acyl_CoA_acyltransferase"/>
</dbReference>
<evidence type="ECO:0000259" key="3">
    <source>
        <dbReference type="PROSITE" id="PS51186"/>
    </source>
</evidence>
<feature type="domain" description="N-acetyltransferase" evidence="3">
    <location>
        <begin position="1"/>
        <end position="140"/>
    </location>
</feature>
<gene>
    <name evidence="4" type="ORF">FQ377_00250</name>
</gene>
<name>A0A5D0XTD3_9MICC</name>
<dbReference type="GO" id="GO:0008080">
    <property type="term" value="F:N-acetyltransferase activity"/>
    <property type="evidence" value="ECO:0007669"/>
    <property type="project" value="InterPro"/>
</dbReference>